<keyword evidence="6" id="KW-0560">Oxidoreductase</keyword>
<evidence type="ECO:0000256" key="4">
    <source>
        <dbReference type="ARBA" id="ARBA00022827"/>
    </source>
</evidence>
<reference evidence="8 9" key="1">
    <citation type="journal article" date="2015" name="Genome Announc.">
        <title>Complete Genome Sequence of Polypropylene Glycol- and Polyethylene Glycol-Degrading Sphingopyxis macrogoltabida Strain EY-1.</title>
        <authorList>
            <person name="Ohtsubo Y."/>
            <person name="Nagata Y."/>
            <person name="Numata M."/>
            <person name="Tsuchikane K."/>
            <person name="Hosoyama A."/>
            <person name="Yamazoe A."/>
            <person name="Tsuda M."/>
            <person name="Fujita N."/>
            <person name="Kawai F."/>
        </authorList>
    </citation>
    <scope>NUCLEOTIDE SEQUENCE [LARGE SCALE GENOMIC DNA]</scope>
    <source>
        <strain evidence="8 9">EY-1</strain>
    </source>
</reference>
<dbReference type="AlphaFoldDB" id="A0A0N9UYP1"/>
<keyword evidence="3" id="KW-0285">Flavoprotein</keyword>
<comment type="similarity">
    <text evidence="2">Belongs to the FAD-binding monooxygenase family.</text>
</comment>
<dbReference type="EMBL" id="CP012700">
    <property type="protein sequence ID" value="ALH81391.1"/>
    <property type="molecule type" value="Genomic_DNA"/>
</dbReference>
<organism evidence="8 9">
    <name type="scientific">Sphingopyxis macrogoltabida</name>
    <name type="common">Sphingomonas macrogoltabidus</name>
    <dbReference type="NCBI Taxonomy" id="33050"/>
    <lineage>
        <taxon>Bacteria</taxon>
        <taxon>Pseudomonadati</taxon>
        <taxon>Pseudomonadota</taxon>
        <taxon>Alphaproteobacteria</taxon>
        <taxon>Sphingomonadales</taxon>
        <taxon>Sphingomonadaceae</taxon>
        <taxon>Sphingopyxis</taxon>
    </lineage>
</organism>
<sequence>MMAGTATMERPAGTKAAPVDQDVLIVGAGISGIGMAVHLQQHSPDRSFALVERRADLGGTWDLFRYPGIRSDSDMHTLGFVFEPWKHEKTIADGPAILEYLNRIVDERHIRERIRFNKKVVGADWDSAAARWTVTMEDDKGAVTTTTARWLYLGSGYYDYDEPFDAGFTGREDFQGQILHPQFWPKDLDYAGKKIVVIGSGATAVTIVPAMTDKAAHVTMLQRTPTWYFIRPAKDGFANFLRKVLPEELAYKITRFKNVKLQDISFRRAREKPQKVKDFLTKKLKAALGDRYDATAFTPPYNPWEQRLCLVPDADFFEAMKADKASVVTDHIERFDATGVQLKSGKHLDADIIVTATGLKLAVAGKIPVRVDGDPVDWSEHFYYKACMFSNVPNFSAVFGYLNASWTLRADIVAEYVCRVLNHMQATGTDAATPVLADPSTLNEENIFDFSSGYIQRSLHIMPKNADKLPWRLSQNYVQDRVDMRSGAIADGVLAFSRAGEVAPSAAVPALEAAE</sequence>
<evidence type="ECO:0000256" key="2">
    <source>
        <dbReference type="ARBA" id="ARBA00010139"/>
    </source>
</evidence>
<evidence type="ECO:0000313" key="8">
    <source>
        <dbReference type="EMBL" id="ALH81391.1"/>
    </source>
</evidence>
<dbReference type="InterPro" id="IPR051820">
    <property type="entry name" value="FAD-binding_MO"/>
</dbReference>
<dbReference type="FunFam" id="3.50.50.60:FF:000228">
    <property type="entry name" value="FAD-containing monooxygenase EthA"/>
    <property type="match status" value="1"/>
</dbReference>
<evidence type="ECO:0000313" key="9">
    <source>
        <dbReference type="Proteomes" id="UP000058074"/>
    </source>
</evidence>
<accession>A0A0N9UYP1</accession>
<comment type="cofactor">
    <cofactor evidence="1">
        <name>FAD</name>
        <dbReference type="ChEBI" id="CHEBI:57692"/>
    </cofactor>
</comment>
<dbReference type="PRINTS" id="PR00411">
    <property type="entry name" value="PNDRDTASEI"/>
</dbReference>
<dbReference type="Proteomes" id="UP000058074">
    <property type="component" value="Chromosome"/>
</dbReference>
<keyword evidence="5" id="KW-0521">NADP</keyword>
<name>A0A0N9UYP1_SPHMC</name>
<evidence type="ECO:0000256" key="5">
    <source>
        <dbReference type="ARBA" id="ARBA00022857"/>
    </source>
</evidence>
<gene>
    <name evidence="8" type="ORF">AN936_13770</name>
</gene>
<dbReference type="GO" id="GO:0004497">
    <property type="term" value="F:monooxygenase activity"/>
    <property type="evidence" value="ECO:0007669"/>
    <property type="project" value="UniProtKB-KW"/>
</dbReference>
<dbReference type="Gene3D" id="3.50.50.60">
    <property type="entry name" value="FAD/NAD(P)-binding domain"/>
    <property type="match status" value="2"/>
</dbReference>
<dbReference type="KEGG" id="smag:AN936_13770"/>
<dbReference type="InterPro" id="IPR036188">
    <property type="entry name" value="FAD/NAD-bd_sf"/>
</dbReference>
<evidence type="ECO:0000256" key="1">
    <source>
        <dbReference type="ARBA" id="ARBA00001974"/>
    </source>
</evidence>
<keyword evidence="7 8" id="KW-0503">Monooxygenase</keyword>
<dbReference type="PATRIC" id="fig|33050.5.peg.2848"/>
<dbReference type="PANTHER" id="PTHR43872">
    <property type="entry name" value="MONOOXYGENASE, PUTATIVE (AFU_ORTHOLOGUE AFUA_8G02570)-RELATED"/>
    <property type="match status" value="1"/>
</dbReference>
<keyword evidence="4" id="KW-0274">FAD</keyword>
<proteinExistence type="inferred from homology"/>
<evidence type="ECO:0000256" key="3">
    <source>
        <dbReference type="ARBA" id="ARBA00022630"/>
    </source>
</evidence>
<dbReference type="SUPFAM" id="SSF51905">
    <property type="entry name" value="FAD/NAD(P)-binding domain"/>
    <property type="match status" value="1"/>
</dbReference>
<evidence type="ECO:0000256" key="6">
    <source>
        <dbReference type="ARBA" id="ARBA00023002"/>
    </source>
</evidence>
<protein>
    <submittedName>
        <fullName evidence="8">FAD-containing monooxygenase EthA</fullName>
    </submittedName>
</protein>
<dbReference type="Pfam" id="PF13738">
    <property type="entry name" value="Pyr_redox_3"/>
    <property type="match status" value="1"/>
</dbReference>
<evidence type="ECO:0000256" key="7">
    <source>
        <dbReference type="ARBA" id="ARBA00023033"/>
    </source>
</evidence>
<dbReference type="PANTHER" id="PTHR43872:SF1">
    <property type="entry name" value="MONOOXYGENASE, PUTATIVE (AFU_ORTHOLOGUE AFUA_8G02570)-RELATED"/>
    <property type="match status" value="1"/>
</dbReference>